<proteinExistence type="predicted"/>
<dbReference type="InterPro" id="IPR010982">
    <property type="entry name" value="Lambda_DNA-bd_dom_sf"/>
</dbReference>
<protein>
    <submittedName>
        <fullName evidence="2">Putative zinc finger/helix-turn-helix YgiT family protein</fullName>
    </submittedName>
</protein>
<organism evidence="2 3">
    <name type="scientific">Paranoxybacillus vitaminiphilus</name>
    <dbReference type="NCBI Taxonomy" id="581036"/>
    <lineage>
        <taxon>Bacteria</taxon>
        <taxon>Bacillati</taxon>
        <taxon>Bacillota</taxon>
        <taxon>Bacilli</taxon>
        <taxon>Bacillales</taxon>
        <taxon>Anoxybacillaceae</taxon>
        <taxon>Paranoxybacillus</taxon>
    </lineage>
</organism>
<dbReference type="InterPro" id="IPR025272">
    <property type="entry name" value="SocA_Panacea"/>
</dbReference>
<evidence type="ECO:0000313" key="3">
    <source>
        <dbReference type="Proteomes" id="UP000248555"/>
    </source>
</evidence>
<dbReference type="AlphaFoldDB" id="A0A327YH89"/>
<dbReference type="Pfam" id="PF13274">
    <property type="entry name" value="SocA_Panacea"/>
    <property type="match status" value="1"/>
</dbReference>
<evidence type="ECO:0000259" key="1">
    <source>
        <dbReference type="PROSITE" id="PS50943"/>
    </source>
</evidence>
<keyword evidence="3" id="KW-1185">Reference proteome</keyword>
<dbReference type="CDD" id="cd00093">
    <property type="entry name" value="HTH_XRE"/>
    <property type="match status" value="1"/>
</dbReference>
<dbReference type="NCBIfam" id="TIGR03830">
    <property type="entry name" value="CxxCG_CxxCG_HTH"/>
    <property type="match status" value="1"/>
</dbReference>
<dbReference type="InterPro" id="IPR022452">
    <property type="entry name" value="MqsA"/>
</dbReference>
<gene>
    <name evidence="2" type="ORF">B0I26_10553</name>
</gene>
<sequence length="343" mass="40690">MAELLEKIHYNCPFCDEEHEISVFREKTKALVNNTPVEYEEIYYYCPIEEDKFVPKEILNQNLLAAKDSYRTLNGLLTSQEIKDIRNSYGLSQKEFANMLGWGDVTIQRYEKKSIQDETYDQKIREVKDNPKLALDELEKHKEKFDQARYEEIREFIKELVKTKSIKYLNKEIIESIYIDHQEESEYNGYKLLDLEKVENMIAFFAQYSSRLYKVKLMKLLWYADALFFKKYGVGMSGLVYKRLPLGAVPKAHEEILKYAQSSINIIEEYFDEKIAYKILPKVDVDLSKFTIEEISVLQTVLEKFDKMGSREISDYMHEELAYQKTARDEVIPYSLAREIRDF</sequence>
<dbReference type="EMBL" id="QLMH01000005">
    <property type="protein sequence ID" value="RAK19871.1"/>
    <property type="molecule type" value="Genomic_DNA"/>
</dbReference>
<dbReference type="PROSITE" id="PS50943">
    <property type="entry name" value="HTH_CROC1"/>
    <property type="match status" value="1"/>
</dbReference>
<reference evidence="2 3" key="1">
    <citation type="submission" date="2018-06" db="EMBL/GenBank/DDBJ databases">
        <title>Genomic Encyclopedia of Type Strains, Phase III (KMG-III): the genomes of soil and plant-associated and newly described type strains.</title>
        <authorList>
            <person name="Whitman W."/>
        </authorList>
    </citation>
    <scope>NUCLEOTIDE SEQUENCE [LARGE SCALE GENOMIC DNA]</scope>
    <source>
        <strain evidence="2 3">CGMCC 1.8979</strain>
    </source>
</reference>
<evidence type="ECO:0000313" key="2">
    <source>
        <dbReference type="EMBL" id="RAK19871.1"/>
    </source>
</evidence>
<dbReference type="Gene3D" id="1.10.260.40">
    <property type="entry name" value="lambda repressor-like DNA-binding domains"/>
    <property type="match status" value="1"/>
</dbReference>
<feature type="domain" description="HTH cro/C1-type" evidence="1">
    <location>
        <begin position="82"/>
        <end position="112"/>
    </location>
</feature>
<dbReference type="RefSeq" id="WP_181502793.1">
    <property type="nucleotide sequence ID" value="NZ_QLMH01000005.1"/>
</dbReference>
<dbReference type="GO" id="GO:0003677">
    <property type="term" value="F:DNA binding"/>
    <property type="evidence" value="ECO:0007669"/>
    <property type="project" value="InterPro"/>
</dbReference>
<dbReference type="InterPro" id="IPR001387">
    <property type="entry name" value="Cro/C1-type_HTH"/>
</dbReference>
<dbReference type="SUPFAM" id="SSF47413">
    <property type="entry name" value="lambda repressor-like DNA-binding domains"/>
    <property type="match status" value="1"/>
</dbReference>
<accession>A0A327YH89</accession>
<dbReference type="Pfam" id="PF01381">
    <property type="entry name" value="HTH_3"/>
    <property type="match status" value="1"/>
</dbReference>
<dbReference type="Proteomes" id="UP000248555">
    <property type="component" value="Unassembled WGS sequence"/>
</dbReference>
<comment type="caution">
    <text evidence="2">The sequence shown here is derived from an EMBL/GenBank/DDBJ whole genome shotgun (WGS) entry which is preliminary data.</text>
</comment>
<name>A0A327YH89_9BACL</name>